<accession>A0ABR3FIZ5</accession>
<sequence>MDLPTYQHKPTKSYTLGSFARQCEDLFLKNPREFQTFSACGDARSLPEQVYIDIQPNMLTRDQGLIVKRDIDSLLAITKTLVPQTPLCIYPVPNPADNLVTSIHLSWDMVKPDNTIVAVPYHYVPNFLFAFWGSRSQIHIIFPALYDFTGAKCPSVTDEQKAEFYDMGIRPAIEELMPENASDWPPNYSSEVFRARQSTGRMAYGTKMMGPEFLEEFVRLLREKLELNQVLWAAEFRFIHTVRGVKLGNLHSPDAESAAIAQREFFAQNCIPIEATQSGRWYIDIGMEFQSPDGQCLQWTSHSHASIIRAFLEVSEDQAIRMTALGSSRYSRDMVSHLTAIAGCRVEPRSTKGPHEVVYVQMYSTDKAVTYNPERGHHGKAIEMKEAMGPQPSEFVSGLFDTYDAAGTIVSHARIELRVPLRHSLSVLFNIPRSTIRRSLAAFDPETWWTFRRYRLLAMSQILTAQAEEDPEFRVRGEALLLTAAVVWLINGLHSRPDDGSAARDLMRCVLPVTDDHVDQSMLMFKKHEHREVNGDALPFNPYGCVFLRPIMVHFSVGAPRFRSSGRFLQDEYFMFWFKMDIQQVRLRYHTKLIARDPQHGTNHNSEPHRVNNKTRLTATRTNHAGETETPLFALEAQGYTNAPLRPDEGSDVEEGREEDVQMAPNGPSIDEELSEIWRQLPPDILNKSPNRSRHTDDKYTHLSKADRDGAGEDVLQNNCLSDIWEEVYFKVGKSSEFDTAFANMFPNPRKTTRPAHTQNYFQSKYYLDWVAFCAGKDEVTIEASRGELKKRFDALMWVPTAQADRMWVSSGPKKTQQDTFTRLPLGSKGPAPRVLIRERPVWCVDEQ</sequence>
<feature type="region of interest" description="Disordered" evidence="1">
    <location>
        <begin position="643"/>
        <end position="668"/>
    </location>
</feature>
<evidence type="ECO:0000313" key="2">
    <source>
        <dbReference type="EMBL" id="KAL0575321.1"/>
    </source>
</evidence>
<proteinExistence type="predicted"/>
<organism evidence="2 3">
    <name type="scientific">Marasmius crinis-equi</name>
    <dbReference type="NCBI Taxonomy" id="585013"/>
    <lineage>
        <taxon>Eukaryota</taxon>
        <taxon>Fungi</taxon>
        <taxon>Dikarya</taxon>
        <taxon>Basidiomycota</taxon>
        <taxon>Agaricomycotina</taxon>
        <taxon>Agaricomycetes</taxon>
        <taxon>Agaricomycetidae</taxon>
        <taxon>Agaricales</taxon>
        <taxon>Marasmiineae</taxon>
        <taxon>Marasmiaceae</taxon>
        <taxon>Marasmius</taxon>
    </lineage>
</organism>
<dbReference type="EMBL" id="JBAHYK010000316">
    <property type="protein sequence ID" value="KAL0575321.1"/>
    <property type="molecule type" value="Genomic_DNA"/>
</dbReference>
<gene>
    <name evidence="2" type="ORF">V5O48_006650</name>
</gene>
<evidence type="ECO:0000313" key="3">
    <source>
        <dbReference type="Proteomes" id="UP001465976"/>
    </source>
</evidence>
<dbReference type="Proteomes" id="UP001465976">
    <property type="component" value="Unassembled WGS sequence"/>
</dbReference>
<protein>
    <submittedName>
        <fullName evidence="2">Uncharacterized protein</fullName>
    </submittedName>
</protein>
<keyword evidence="3" id="KW-1185">Reference proteome</keyword>
<evidence type="ECO:0000256" key="1">
    <source>
        <dbReference type="SAM" id="MobiDB-lite"/>
    </source>
</evidence>
<comment type="caution">
    <text evidence="2">The sequence shown here is derived from an EMBL/GenBank/DDBJ whole genome shotgun (WGS) entry which is preliminary data.</text>
</comment>
<name>A0ABR3FIZ5_9AGAR</name>
<reference evidence="2 3" key="1">
    <citation type="submission" date="2024-02" db="EMBL/GenBank/DDBJ databases">
        <title>A draft genome for the cacao thread blight pathogen Marasmius crinis-equi.</title>
        <authorList>
            <person name="Cohen S.P."/>
            <person name="Baruah I.K."/>
            <person name="Amoako-Attah I."/>
            <person name="Bukari Y."/>
            <person name="Meinhardt L.W."/>
            <person name="Bailey B.A."/>
        </authorList>
    </citation>
    <scope>NUCLEOTIDE SEQUENCE [LARGE SCALE GENOMIC DNA]</scope>
    <source>
        <strain evidence="2 3">GH-76</strain>
    </source>
</reference>